<accession>A0A822ZBT5</accession>
<name>A0A822ZBT5_NELNU</name>
<evidence type="ECO:0000313" key="1">
    <source>
        <dbReference type="EMBL" id="DAD38998.1"/>
    </source>
</evidence>
<dbReference type="EMBL" id="DUZY01000005">
    <property type="protein sequence ID" value="DAD38998.1"/>
    <property type="molecule type" value="Genomic_DNA"/>
</dbReference>
<comment type="caution">
    <text evidence="1">The sequence shown here is derived from an EMBL/GenBank/DDBJ whole genome shotgun (WGS) entry which is preliminary data.</text>
</comment>
<dbReference type="Gene3D" id="1.20.58.2220">
    <property type="entry name" value="Formin, FH2 domain"/>
    <property type="match status" value="1"/>
</dbReference>
<dbReference type="InterPro" id="IPR042201">
    <property type="entry name" value="FH2_Formin_sf"/>
</dbReference>
<dbReference type="Proteomes" id="UP000607653">
    <property type="component" value="Unassembled WGS sequence"/>
</dbReference>
<sequence>MKSSEEDSGFRRTVKSFVEHAEKDITRLLEEEKRIMTLVKSTADYFHGHAGKDEGLRLFVIVRDFLIIILEKVCKEVKESPKMPTKTPSMCNLLLIPVNRLLHQNHHLTSRRKDNSSSDEET</sequence>
<dbReference type="InterPro" id="IPR027643">
    <property type="entry name" value="Formin-like_plant"/>
</dbReference>
<dbReference type="SUPFAM" id="SSF101447">
    <property type="entry name" value="Formin homology 2 domain (FH2 domain)"/>
    <property type="match status" value="1"/>
</dbReference>
<proteinExistence type="predicted"/>
<evidence type="ECO:0008006" key="3">
    <source>
        <dbReference type="Google" id="ProtNLM"/>
    </source>
</evidence>
<evidence type="ECO:0000313" key="2">
    <source>
        <dbReference type="Proteomes" id="UP000607653"/>
    </source>
</evidence>
<dbReference type="GO" id="GO:0045010">
    <property type="term" value="P:actin nucleation"/>
    <property type="evidence" value="ECO:0007669"/>
    <property type="project" value="InterPro"/>
</dbReference>
<organism evidence="1 2">
    <name type="scientific">Nelumbo nucifera</name>
    <name type="common">Sacred lotus</name>
    <dbReference type="NCBI Taxonomy" id="4432"/>
    <lineage>
        <taxon>Eukaryota</taxon>
        <taxon>Viridiplantae</taxon>
        <taxon>Streptophyta</taxon>
        <taxon>Embryophyta</taxon>
        <taxon>Tracheophyta</taxon>
        <taxon>Spermatophyta</taxon>
        <taxon>Magnoliopsida</taxon>
        <taxon>Proteales</taxon>
        <taxon>Nelumbonaceae</taxon>
        <taxon>Nelumbo</taxon>
    </lineage>
</organism>
<gene>
    <name evidence="1" type="ORF">HUJ06_013321</name>
</gene>
<keyword evidence="2" id="KW-1185">Reference proteome</keyword>
<dbReference type="AlphaFoldDB" id="A0A822ZBT5"/>
<dbReference type="PANTHER" id="PTHR23213">
    <property type="entry name" value="FORMIN-RELATED"/>
    <property type="match status" value="1"/>
</dbReference>
<reference evidence="1 2" key="1">
    <citation type="journal article" date="2020" name="Mol. Biol. Evol.">
        <title>Distinct Expression and Methylation Patterns for Genes with Different Fates following a Single Whole-Genome Duplication in Flowering Plants.</title>
        <authorList>
            <person name="Shi T."/>
            <person name="Rahmani R.S."/>
            <person name="Gugger P.F."/>
            <person name="Wang M."/>
            <person name="Li H."/>
            <person name="Zhang Y."/>
            <person name="Li Z."/>
            <person name="Wang Q."/>
            <person name="Van de Peer Y."/>
            <person name="Marchal K."/>
            <person name="Chen J."/>
        </authorList>
    </citation>
    <scope>NUCLEOTIDE SEQUENCE [LARGE SCALE GENOMIC DNA]</scope>
    <source>
        <tissue evidence="1">Leaf</tissue>
    </source>
</reference>
<dbReference type="PANTHER" id="PTHR23213:SF269">
    <property type="entry name" value="FORMIN-LIKE PROTEIN 5"/>
    <property type="match status" value="1"/>
</dbReference>
<dbReference type="GO" id="GO:0051015">
    <property type="term" value="F:actin filament binding"/>
    <property type="evidence" value="ECO:0007669"/>
    <property type="project" value="InterPro"/>
</dbReference>
<protein>
    <recommendedName>
        <fullName evidence="3">FH2 domain-containing protein</fullName>
    </recommendedName>
</protein>